<dbReference type="PANTHER" id="PTHR45947:SF15">
    <property type="entry name" value="TEICHURONIC ACID BIOSYNTHESIS GLYCOSYLTRANSFERASE TUAC-RELATED"/>
    <property type="match status" value="1"/>
</dbReference>
<dbReference type="Pfam" id="PF13439">
    <property type="entry name" value="Glyco_transf_4"/>
    <property type="match status" value="1"/>
</dbReference>
<sequence length="728" mass="79443">MRVLVLTTLYPYPGRPNHGVFVENRIKALAALGHNIRVIAPIPWFPSRWRGFGDWARYADAPDRESRFGIDIHHPRYLILPKVGMTLAAKTLEMAFSRAIADQIADGFLPDLIDAHYYFPDGVAAAAAAEKVDIPVVITARGSDVTLLPRYKKVRRAILDASTKAAATITVSEALRTDLTRLGAAPASIHPIRNGVDLERFSPDGLMIDRTTAPVLLSVGHLIPRKGHDIAIGALARLPQAVLVIVGTGPEEKALKDLAARLGVAHRVFFRGQQPHSRLPLFYRGADVLILASTREGWPNVLLEAMACGAPCVASDVGGNAEVIASAAAGRIVKERTPDAFADAIADVLASGPARSETRLYAEGFDWRSVARRVETVWQEARGAVRHGGWGLPSPLFVDGKARCVLTIDTEECFSWDGDYGSWTLPPVSAVEAIQAAAETAGVKPLYFVTFPLLEDDAIGHYLAGLHHEGRAYCGIHFHSWATPPGQGPTDDFHSYQHNLTPHQHRAKLDRLIEAFEFRFGEPPIAHRAGRYGCAPWVLDQLMDRGIYLDFSPSAGFDFRGDGGPNYAHFPTGPRFRRVGRDTQWVIPVSGARVLPKLSVPLPKIFSGGQAPFSALSRTITTPVRLTPEGNDIATMLRLARMLLAGGDRLLTPTLHLSTLVPGATHYAATPEEVRNLLKTLTYFLMEVQKLGATPTDLLDLDHAAQRDRRVATAWSHRQPKMAADSVG</sequence>
<gene>
    <name evidence="3" type="ordered locus">PB2503_10494</name>
</gene>
<dbReference type="EMBL" id="CP002156">
    <property type="protein sequence ID" value="ADM10150.1"/>
    <property type="molecule type" value="Genomic_DNA"/>
</dbReference>
<evidence type="ECO:0000313" key="4">
    <source>
        <dbReference type="Proteomes" id="UP000001302"/>
    </source>
</evidence>
<dbReference type="STRING" id="314260.PB2503_10494"/>
<dbReference type="GO" id="GO:0016757">
    <property type="term" value="F:glycosyltransferase activity"/>
    <property type="evidence" value="ECO:0007669"/>
    <property type="project" value="InterPro"/>
</dbReference>
<dbReference type="HOGENOM" id="CLU_380286_0_0_5"/>
<dbReference type="PANTHER" id="PTHR45947">
    <property type="entry name" value="SULFOQUINOVOSYL TRANSFERASE SQD2"/>
    <property type="match status" value="1"/>
</dbReference>
<dbReference type="CDD" id="cd03798">
    <property type="entry name" value="GT4_WlbH-like"/>
    <property type="match status" value="1"/>
</dbReference>
<proteinExistence type="predicted"/>
<name>E0TGL8_PARBH</name>
<reference evidence="3 4" key="2">
    <citation type="journal article" date="2011" name="J. Bacteriol.">
        <title>Complete genome sequence of strain HTCC2503T of Parvularcula bermudensis, the type species of the order "Parvularculales" in the class Alphaproteobacteria.</title>
        <authorList>
            <person name="Oh H.M."/>
            <person name="Kang I."/>
            <person name="Vergin K.L."/>
            <person name="Kang D."/>
            <person name="Rhee K.H."/>
            <person name="Giovannoni S.J."/>
            <person name="Cho J.C."/>
        </authorList>
    </citation>
    <scope>NUCLEOTIDE SEQUENCE [LARGE SCALE GENOMIC DNA]</scope>
    <source>
        <strain evidence="4">ATCC BAA-594 / HTCC2503 / KCTC 12087</strain>
    </source>
</reference>
<dbReference type="OrthoDB" id="258796at2"/>
<dbReference type="RefSeq" id="WP_013301124.1">
    <property type="nucleotide sequence ID" value="NC_014414.1"/>
</dbReference>
<dbReference type="InterPro" id="IPR028098">
    <property type="entry name" value="Glyco_trans_4-like_N"/>
</dbReference>
<evidence type="ECO:0000313" key="3">
    <source>
        <dbReference type="EMBL" id="ADM10150.1"/>
    </source>
</evidence>
<dbReference type="InterPro" id="IPR011330">
    <property type="entry name" value="Glyco_hydro/deAcase_b/a-brl"/>
</dbReference>
<keyword evidence="4" id="KW-1185">Reference proteome</keyword>
<dbReference type="InterPro" id="IPR001296">
    <property type="entry name" value="Glyco_trans_1"/>
</dbReference>
<dbReference type="KEGG" id="pbr:PB2503_10494"/>
<dbReference type="Gene3D" id="3.40.50.2000">
    <property type="entry name" value="Glycogen Phosphorylase B"/>
    <property type="match status" value="2"/>
</dbReference>
<reference evidence="4" key="1">
    <citation type="submission" date="2010-08" db="EMBL/GenBank/DDBJ databases">
        <title>Genome sequence of Parvularcula bermudensis HTCC2503.</title>
        <authorList>
            <person name="Kang D.-M."/>
            <person name="Oh H.-M."/>
            <person name="Cho J.-C."/>
        </authorList>
    </citation>
    <scope>NUCLEOTIDE SEQUENCE [LARGE SCALE GENOMIC DNA]</scope>
    <source>
        <strain evidence="4">ATCC BAA-594 / HTCC2503 / KCTC 12087</strain>
    </source>
</reference>
<evidence type="ECO:0000259" key="2">
    <source>
        <dbReference type="Pfam" id="PF13439"/>
    </source>
</evidence>
<feature type="domain" description="Glycosyl transferase family 1" evidence="1">
    <location>
        <begin position="211"/>
        <end position="362"/>
    </location>
</feature>
<dbReference type="Gene3D" id="3.20.20.370">
    <property type="entry name" value="Glycoside hydrolase/deacetylase"/>
    <property type="match status" value="1"/>
</dbReference>
<evidence type="ECO:0000259" key="1">
    <source>
        <dbReference type="Pfam" id="PF00534"/>
    </source>
</evidence>
<dbReference type="SUPFAM" id="SSF53756">
    <property type="entry name" value="UDP-Glycosyltransferase/glycogen phosphorylase"/>
    <property type="match status" value="1"/>
</dbReference>
<keyword evidence="3" id="KW-0808">Transferase</keyword>
<dbReference type="Pfam" id="PF00534">
    <property type="entry name" value="Glycos_transf_1"/>
    <property type="match status" value="1"/>
</dbReference>
<protein>
    <submittedName>
        <fullName evidence="3">Glycosyl transferase, group 1</fullName>
    </submittedName>
</protein>
<dbReference type="GO" id="GO:0005975">
    <property type="term" value="P:carbohydrate metabolic process"/>
    <property type="evidence" value="ECO:0007669"/>
    <property type="project" value="InterPro"/>
</dbReference>
<feature type="domain" description="Glycosyltransferase subfamily 4-like N-terminal" evidence="2">
    <location>
        <begin position="20"/>
        <end position="200"/>
    </location>
</feature>
<dbReference type="CDD" id="cd10935">
    <property type="entry name" value="CE4_WalW"/>
    <property type="match status" value="1"/>
</dbReference>
<dbReference type="AlphaFoldDB" id="E0TGL8"/>
<dbReference type="eggNOG" id="COG0438">
    <property type="taxonomic scope" value="Bacteria"/>
</dbReference>
<dbReference type="SUPFAM" id="SSF88713">
    <property type="entry name" value="Glycoside hydrolase/deacetylase"/>
    <property type="match status" value="1"/>
</dbReference>
<dbReference type="Proteomes" id="UP000001302">
    <property type="component" value="Chromosome"/>
</dbReference>
<organism evidence="3 4">
    <name type="scientific">Parvularcula bermudensis (strain ATCC BAA-594 / HTCC2503 / KCTC 12087)</name>
    <dbReference type="NCBI Taxonomy" id="314260"/>
    <lineage>
        <taxon>Bacteria</taxon>
        <taxon>Pseudomonadati</taxon>
        <taxon>Pseudomonadota</taxon>
        <taxon>Alphaproteobacteria</taxon>
        <taxon>Parvularculales</taxon>
        <taxon>Parvularculaceae</taxon>
        <taxon>Parvularcula</taxon>
    </lineage>
</organism>
<dbReference type="CAZy" id="GT4">
    <property type="family name" value="Glycosyltransferase Family 4"/>
</dbReference>
<accession>E0TGL8</accession>
<dbReference type="InterPro" id="IPR050194">
    <property type="entry name" value="Glycosyltransferase_grp1"/>
</dbReference>